<dbReference type="Gene3D" id="2.40.50.140">
    <property type="entry name" value="Nucleic acid-binding proteins"/>
    <property type="match status" value="1"/>
</dbReference>
<dbReference type="InterPro" id="IPR012340">
    <property type="entry name" value="NA-bd_OB-fold"/>
</dbReference>
<evidence type="ECO:0000256" key="3">
    <source>
        <dbReference type="ARBA" id="ARBA00022771"/>
    </source>
</evidence>
<reference evidence="7 8" key="1">
    <citation type="journal article" date="2014" name="Nat. Genet.">
        <title>Genome sequence of the hot pepper provides insights into the evolution of pungency in Capsicum species.</title>
        <authorList>
            <person name="Kim S."/>
            <person name="Park M."/>
            <person name="Yeom S.I."/>
            <person name="Kim Y.M."/>
            <person name="Lee J.M."/>
            <person name="Lee H.A."/>
            <person name="Seo E."/>
            <person name="Choi J."/>
            <person name="Cheong K."/>
            <person name="Kim K.T."/>
            <person name="Jung K."/>
            <person name="Lee G.W."/>
            <person name="Oh S.K."/>
            <person name="Bae C."/>
            <person name="Kim S.B."/>
            <person name="Lee H.Y."/>
            <person name="Kim S.Y."/>
            <person name="Kim M.S."/>
            <person name="Kang B.C."/>
            <person name="Jo Y.D."/>
            <person name="Yang H.B."/>
            <person name="Jeong H.J."/>
            <person name="Kang W.H."/>
            <person name="Kwon J.K."/>
            <person name="Shin C."/>
            <person name="Lim J.Y."/>
            <person name="Park J.H."/>
            <person name="Huh J.H."/>
            <person name="Kim J.S."/>
            <person name="Kim B.D."/>
            <person name="Cohen O."/>
            <person name="Paran I."/>
            <person name="Suh M.C."/>
            <person name="Lee S.B."/>
            <person name="Kim Y.K."/>
            <person name="Shin Y."/>
            <person name="Noh S.J."/>
            <person name="Park J."/>
            <person name="Seo Y.S."/>
            <person name="Kwon S.Y."/>
            <person name="Kim H.A."/>
            <person name="Park J.M."/>
            <person name="Kim H.J."/>
            <person name="Choi S.B."/>
            <person name="Bosland P.W."/>
            <person name="Reeves G."/>
            <person name="Jo S.H."/>
            <person name="Lee B.W."/>
            <person name="Cho H.T."/>
            <person name="Choi H.S."/>
            <person name="Lee M.S."/>
            <person name="Yu Y."/>
            <person name="Do Choi Y."/>
            <person name="Park B.S."/>
            <person name="van Deynze A."/>
            <person name="Ashrafi H."/>
            <person name="Hill T."/>
            <person name="Kim W.T."/>
            <person name="Pai H.S."/>
            <person name="Ahn H.K."/>
            <person name="Yeam I."/>
            <person name="Giovannoni J.J."/>
            <person name="Rose J.K."/>
            <person name="Sorensen I."/>
            <person name="Lee S.J."/>
            <person name="Kim R.W."/>
            <person name="Choi I.Y."/>
            <person name="Choi B.S."/>
            <person name="Lim J.S."/>
            <person name="Lee Y.H."/>
            <person name="Choi D."/>
        </authorList>
    </citation>
    <scope>NUCLEOTIDE SEQUENCE [LARGE SCALE GENOMIC DNA]</scope>
    <source>
        <strain evidence="8">cv. CM334</strain>
    </source>
</reference>
<keyword evidence="4" id="KW-0862">Zinc</keyword>
<dbReference type="Proteomes" id="UP000222542">
    <property type="component" value="Unassembled WGS sequence"/>
</dbReference>
<sequence length="182" mass="20755">MRISQISTQRTYSVSKELSSGDIEAKTIAQLIQCLHEGNFWIYATILHVEVENRWSYMACKKCTRKIDKLGNKFHCKKCDRLDHSATYRYKLQVRVMDGTDFISLLLWDREATKLIGKTATQLKGHVDEDSNPHNDLITPTNTPAKRSLLEVESLGIEVDDDPNSQLSSTKVNTVIKKEKLA</sequence>
<dbReference type="STRING" id="4072.A0A2G2YG92"/>
<dbReference type="OMA" id="WIYATIL"/>
<evidence type="ECO:0000256" key="1">
    <source>
        <dbReference type="ARBA" id="ARBA00005690"/>
    </source>
</evidence>
<keyword evidence="3" id="KW-0863">Zinc-finger</keyword>
<evidence type="ECO:0000256" key="2">
    <source>
        <dbReference type="ARBA" id="ARBA00022723"/>
    </source>
</evidence>
<dbReference type="InterPro" id="IPR047192">
    <property type="entry name" value="Euk_RPA1_DBD_C"/>
</dbReference>
<dbReference type="EMBL" id="AYRZ02000011">
    <property type="protein sequence ID" value="PHT68766.1"/>
    <property type="molecule type" value="Genomic_DNA"/>
</dbReference>
<dbReference type="GO" id="GO:0008270">
    <property type="term" value="F:zinc ion binding"/>
    <property type="evidence" value="ECO:0007669"/>
    <property type="project" value="UniProtKB-KW"/>
</dbReference>
<reference evidence="7 8" key="2">
    <citation type="journal article" date="2017" name="Genome Biol.">
        <title>New reference genome sequences of hot pepper reveal the massive evolution of plant disease-resistance genes by retroduplication.</title>
        <authorList>
            <person name="Kim S."/>
            <person name="Park J."/>
            <person name="Yeom S.I."/>
            <person name="Kim Y.M."/>
            <person name="Seo E."/>
            <person name="Kim K.T."/>
            <person name="Kim M.S."/>
            <person name="Lee J.M."/>
            <person name="Cheong K."/>
            <person name="Shin H.S."/>
            <person name="Kim S.B."/>
            <person name="Han K."/>
            <person name="Lee J."/>
            <person name="Park M."/>
            <person name="Lee H.A."/>
            <person name="Lee H.Y."/>
            <person name="Lee Y."/>
            <person name="Oh S."/>
            <person name="Lee J.H."/>
            <person name="Choi E."/>
            <person name="Choi E."/>
            <person name="Lee S.E."/>
            <person name="Jeon J."/>
            <person name="Kim H."/>
            <person name="Choi G."/>
            <person name="Song H."/>
            <person name="Lee J."/>
            <person name="Lee S.C."/>
            <person name="Kwon J.K."/>
            <person name="Lee H.Y."/>
            <person name="Koo N."/>
            <person name="Hong Y."/>
            <person name="Kim R.W."/>
            <person name="Kang W.H."/>
            <person name="Huh J.H."/>
            <person name="Kang B.C."/>
            <person name="Yang T.J."/>
            <person name="Lee Y.H."/>
            <person name="Bennetzen J.L."/>
            <person name="Choi D."/>
        </authorList>
    </citation>
    <scope>NUCLEOTIDE SEQUENCE [LARGE SCALE GENOMIC DNA]</scope>
    <source>
        <strain evidence="8">cv. CM334</strain>
    </source>
</reference>
<dbReference type="Gramene" id="PHT68766">
    <property type="protein sequence ID" value="PHT68766"/>
    <property type="gene ID" value="T459_28253"/>
</dbReference>
<evidence type="ECO:0000313" key="7">
    <source>
        <dbReference type="EMBL" id="PHT68766.1"/>
    </source>
</evidence>
<dbReference type="SMR" id="A0A2G2YG92"/>
<evidence type="ECO:0000313" key="8">
    <source>
        <dbReference type="Proteomes" id="UP000222542"/>
    </source>
</evidence>
<dbReference type="Pfam" id="PF08646">
    <property type="entry name" value="Rep_fac-A_C"/>
    <property type="match status" value="1"/>
</dbReference>
<dbReference type="InterPro" id="IPR013955">
    <property type="entry name" value="Rep_factor-A_C"/>
</dbReference>
<comment type="caution">
    <text evidence="7">The sequence shown here is derived from an EMBL/GenBank/DDBJ whole genome shotgun (WGS) entry which is preliminary data.</text>
</comment>
<dbReference type="AlphaFoldDB" id="A0A2G2YG92"/>
<keyword evidence="2" id="KW-0479">Metal-binding</keyword>
<protein>
    <recommendedName>
        <fullName evidence="6">Replication factor A C-terminal domain-containing protein</fullName>
    </recommendedName>
</protein>
<proteinExistence type="inferred from homology"/>
<keyword evidence="5" id="KW-0238">DNA-binding</keyword>
<dbReference type="CDD" id="cd04476">
    <property type="entry name" value="RPA1_DBD_C"/>
    <property type="match status" value="1"/>
</dbReference>
<gene>
    <name evidence="7" type="ORF">T459_28253</name>
</gene>
<dbReference type="SUPFAM" id="SSF50249">
    <property type="entry name" value="Nucleic acid-binding proteins"/>
    <property type="match status" value="1"/>
</dbReference>
<keyword evidence="8" id="KW-1185">Reference proteome</keyword>
<name>A0A2G2YG92_CAPAN</name>
<feature type="domain" description="Replication factor A C-terminal" evidence="6">
    <location>
        <begin position="41"/>
        <end position="142"/>
    </location>
</feature>
<dbReference type="GO" id="GO:0003677">
    <property type="term" value="F:DNA binding"/>
    <property type="evidence" value="ECO:0007669"/>
    <property type="project" value="UniProtKB-KW"/>
</dbReference>
<accession>A0A2G2YG92</accession>
<evidence type="ECO:0000256" key="4">
    <source>
        <dbReference type="ARBA" id="ARBA00022833"/>
    </source>
</evidence>
<dbReference type="PANTHER" id="PTHR47165:SF4">
    <property type="entry name" value="OS03G0429900 PROTEIN"/>
    <property type="match status" value="1"/>
</dbReference>
<comment type="similarity">
    <text evidence="1">Belongs to the replication factor A protein 1 family.</text>
</comment>
<evidence type="ECO:0000256" key="5">
    <source>
        <dbReference type="ARBA" id="ARBA00023125"/>
    </source>
</evidence>
<organism evidence="7 8">
    <name type="scientific">Capsicum annuum</name>
    <name type="common">Capsicum pepper</name>
    <dbReference type="NCBI Taxonomy" id="4072"/>
    <lineage>
        <taxon>Eukaryota</taxon>
        <taxon>Viridiplantae</taxon>
        <taxon>Streptophyta</taxon>
        <taxon>Embryophyta</taxon>
        <taxon>Tracheophyta</taxon>
        <taxon>Spermatophyta</taxon>
        <taxon>Magnoliopsida</taxon>
        <taxon>eudicotyledons</taxon>
        <taxon>Gunneridae</taxon>
        <taxon>Pentapetalae</taxon>
        <taxon>asterids</taxon>
        <taxon>lamiids</taxon>
        <taxon>Solanales</taxon>
        <taxon>Solanaceae</taxon>
        <taxon>Solanoideae</taxon>
        <taxon>Capsiceae</taxon>
        <taxon>Capsicum</taxon>
    </lineage>
</organism>
<evidence type="ECO:0000259" key="6">
    <source>
        <dbReference type="Pfam" id="PF08646"/>
    </source>
</evidence>
<dbReference type="PANTHER" id="PTHR47165">
    <property type="entry name" value="OS03G0429900 PROTEIN"/>
    <property type="match status" value="1"/>
</dbReference>